<evidence type="ECO:0008006" key="4">
    <source>
        <dbReference type="Google" id="ProtNLM"/>
    </source>
</evidence>
<dbReference type="RefSeq" id="WP_215794240.1">
    <property type="nucleotide sequence ID" value="NZ_JAHKKG010000015.1"/>
</dbReference>
<feature type="region of interest" description="Disordered" evidence="1">
    <location>
        <begin position="1"/>
        <end position="20"/>
    </location>
</feature>
<sequence length="211" mass="23035">MFTSPTRVPGTAGQDAEPPQVVRTGNDVFLLWHEFPDAAATQPDIFLARSGNGGSSFRPRINLSNSPAAFSADEDIAVARVGNATRVYVVWIEDTAVLFRRDKTNDGTYSNALRLNDTLGVNSPSRVRVVASGDNVFVVWQAEHPQPGDNTDIFYARSTDAGDSFKDKKNLSTNAGVSEFPDLTVLADNRVLVTWRDSTTGDFEIFFTRGS</sequence>
<dbReference type="Gene3D" id="2.120.10.10">
    <property type="match status" value="1"/>
</dbReference>
<keyword evidence="3" id="KW-1185">Reference proteome</keyword>
<proteinExistence type="predicted"/>
<evidence type="ECO:0000313" key="3">
    <source>
        <dbReference type="Proteomes" id="UP001519654"/>
    </source>
</evidence>
<dbReference type="Proteomes" id="UP001519654">
    <property type="component" value="Unassembled WGS sequence"/>
</dbReference>
<dbReference type="InterPro" id="IPR036278">
    <property type="entry name" value="Sialidase_sf"/>
</dbReference>
<gene>
    <name evidence="2" type="ORF">KOI35_39030</name>
</gene>
<comment type="caution">
    <text evidence="2">The sequence shown here is derived from an EMBL/GenBank/DDBJ whole genome shotgun (WGS) entry which is preliminary data.</text>
</comment>
<accession>A0ABS5Z1E2</accession>
<reference evidence="2 3" key="1">
    <citation type="submission" date="2021-06" db="EMBL/GenBank/DDBJ databases">
        <title>Actinoplanes lichenicola sp. nov., and Actinoplanes ovalisporus sp. nov., isolated from lichen in Thailand.</title>
        <authorList>
            <person name="Saeng-In P."/>
            <person name="Kanchanasin P."/>
            <person name="Yuki M."/>
            <person name="Kudo T."/>
            <person name="Ohkuma M."/>
            <person name="Phongsopitanun W."/>
            <person name="Tanasupawat S."/>
        </authorList>
    </citation>
    <scope>NUCLEOTIDE SEQUENCE [LARGE SCALE GENOMIC DNA]</scope>
    <source>
        <strain evidence="2 3">NBRC 110975</strain>
    </source>
</reference>
<evidence type="ECO:0000313" key="2">
    <source>
        <dbReference type="EMBL" id="MBU2669521.1"/>
    </source>
</evidence>
<name>A0ABS5Z1E2_9ACTN</name>
<organism evidence="2 3">
    <name type="scientific">Paractinoplanes bogorensis</name>
    <dbReference type="NCBI Taxonomy" id="1610840"/>
    <lineage>
        <taxon>Bacteria</taxon>
        <taxon>Bacillati</taxon>
        <taxon>Actinomycetota</taxon>
        <taxon>Actinomycetes</taxon>
        <taxon>Micromonosporales</taxon>
        <taxon>Micromonosporaceae</taxon>
        <taxon>Paractinoplanes</taxon>
    </lineage>
</organism>
<dbReference type="EMBL" id="JAHKKG010000015">
    <property type="protein sequence ID" value="MBU2669521.1"/>
    <property type="molecule type" value="Genomic_DNA"/>
</dbReference>
<evidence type="ECO:0000256" key="1">
    <source>
        <dbReference type="SAM" id="MobiDB-lite"/>
    </source>
</evidence>
<dbReference type="SUPFAM" id="SSF50939">
    <property type="entry name" value="Sialidases"/>
    <property type="match status" value="1"/>
</dbReference>
<protein>
    <recommendedName>
        <fullName evidence="4">Exo-alpha-sialidase</fullName>
    </recommendedName>
</protein>